<feature type="compositionally biased region" description="Polar residues" evidence="1">
    <location>
        <begin position="479"/>
        <end position="490"/>
    </location>
</feature>
<feature type="compositionally biased region" description="Polar residues" evidence="1">
    <location>
        <begin position="497"/>
        <end position="533"/>
    </location>
</feature>
<reference evidence="3 4" key="1">
    <citation type="submission" date="2017-06" db="EMBL/GenBank/DDBJ databases">
        <title>Comparative genomic analysis of Ambrosia Fusariam Clade fungi.</title>
        <authorList>
            <person name="Stajich J.E."/>
            <person name="Carrillo J."/>
            <person name="Kijimoto T."/>
            <person name="Eskalen A."/>
            <person name="O'Donnell K."/>
            <person name="Kasson M."/>
        </authorList>
    </citation>
    <scope>NUCLEOTIDE SEQUENCE [LARGE SCALE GENOMIC DNA]</scope>
    <source>
        <strain evidence="3 4">NRRL62584</strain>
    </source>
</reference>
<feature type="compositionally biased region" description="Polar residues" evidence="1">
    <location>
        <begin position="91"/>
        <end position="100"/>
    </location>
</feature>
<feature type="compositionally biased region" description="Polar residues" evidence="1">
    <location>
        <begin position="107"/>
        <end position="126"/>
    </location>
</feature>
<organism evidence="3 4">
    <name type="scientific">Fusarium duplospermum</name>
    <dbReference type="NCBI Taxonomy" id="1325734"/>
    <lineage>
        <taxon>Eukaryota</taxon>
        <taxon>Fungi</taxon>
        <taxon>Dikarya</taxon>
        <taxon>Ascomycota</taxon>
        <taxon>Pezizomycotina</taxon>
        <taxon>Sordariomycetes</taxon>
        <taxon>Hypocreomycetidae</taxon>
        <taxon>Hypocreales</taxon>
        <taxon>Nectriaceae</taxon>
        <taxon>Fusarium</taxon>
        <taxon>Fusarium solani species complex</taxon>
    </lineage>
</organism>
<keyword evidence="4" id="KW-1185">Reference proteome</keyword>
<feature type="compositionally biased region" description="Polar residues" evidence="1">
    <location>
        <begin position="575"/>
        <end position="609"/>
    </location>
</feature>
<feature type="compositionally biased region" description="Polar residues" evidence="1">
    <location>
        <begin position="175"/>
        <end position="223"/>
    </location>
</feature>
<feature type="compositionally biased region" description="Polar residues" evidence="1">
    <location>
        <begin position="428"/>
        <end position="438"/>
    </location>
</feature>
<feature type="compositionally biased region" description="Pro residues" evidence="1">
    <location>
        <begin position="557"/>
        <end position="570"/>
    </location>
</feature>
<feature type="compositionally biased region" description="Polar residues" evidence="1">
    <location>
        <begin position="306"/>
        <end position="320"/>
    </location>
</feature>
<sequence length="1545" mass="162412">MKLSIFLLHGGGMATAVLAGPCSESKPSSGLLAPGSIEVPGYDVTSEAELATGIYASPVSLISEVSTTFRAPSSQISDVSIPINSDSTWPSWLPETSSDPTWLPENTPGSRSKSPRTTSGFTTPPILSSGLPHDIDDSTASSETATGTGNHSRGPKDRTGSDTDTTTNADDTQTGIGTFPNNKGTTIGTDTQTGSDADLSSTANPSVSGVASVVDPNTATDASATGPKAPSVSSDSIDNADGGTPTLVESSASVDASTVTGVQTEATETSPQTGSGLQTSREATDTGIEASTIRDGSTGVDASTDAGPSTSTDTVPTGTEIQTGIDASVTMISETSAGSPPGPGETAPDTDGPGGVGGVTGTDAQASTDPSQSDVSQPEPSSKEDEASTTSQAPTIGEPKGSSIDSNESSSTVIRNGPATATGDWPIQPSSGASGTTRPGSGEPSLSGSPESNGDTASGIDGPQTDALTSPKTVEDTSAPPTASQTSVETTVPDINPSETSKPTNNPSPSEMGTVSQPTSPGLTGTSSAATSNGDTAIDAPTDAPSAAPSGSNDPSTVPPTKDPASPPSAGPDETVTNGPASTTTVIGPITSTVTEPPETFSPTTASNDEWTTNTWITTTSEGDDEPTIVPVLVGCPGCGGKGRGIILWGFSDITGILFNFPGFPKFSFPCTPVLTPGCNIPPKIHEEEEDDDEDDNSTSKEENSTSCTEPITASDCLVSCPTQGPDTEQTPECTTTCTKTHTGCSVTGVTSTTSAEDCSATGEGGSCAICAKQDLDDWIDPDLADENVESLQRRSLEKRGPAAPITNLGWDPQTQRGLCTLAKTGVEFPEYPNGHDIWILEKNNKGMPTNSPEAAVNRWFIMRLDSHCMPQVQKVGYQDFKKTHATSKVKTSDHAFEKSFLKDFFREILDDTAKSVQGVSTGSSQEKINCNDLAYYTDDATGNGPNLLESVFGTFPSRTSHLEDLVGMDIYTNGQAKAIIASSSKISKQVANMVSPGKIVEPTTDWSLAKKWIEYELQFLEKLTIGITIFSHQDVTAAMINQNKRIYDSLRFLDDNAKNCKNDDAVENGIWSFADRYKTYIEDLITGNKWFSINKNVEKAKDDVISHLTASFASLNARQGLTGVQTSELSNWNYRFNKLSKATYSIPAISWGLPKRKRQDQGQGGGEGSACTLPIRSPSSSLSTFSTSVVSSSRQGSTTQTPTTNDSPQTTSTPSSTSTCPRPMGTAVNGQIGNRFDQECICDKEFFNGQPNTPISPELFQEAVSDFCDGSRSMIPTDDENDPRTVREHYPLDDHLDLVLSAQWASPQTDCKPKGEMQLRDFCKNAFGLIGDCKHPVSEGDLVGGRFVDSTDNGCVAFAVFVGKRVKPESTTSPVRSASTEATRATGSPSPTFTCPIEAQALPIITDGDLGDLPKGCLCYPDFMREKEFSKAQYEEAVSDFCDGSRTLRIGSSEEDGGVLEEHYEIGDGNALVLRTTWGGRTREVECEPKKEFELGDYCKSAMELANCPGSEGDTLKGWRYVDSTENGCVVWLAYVRTLEELED</sequence>
<feature type="compositionally biased region" description="Low complexity" evidence="1">
    <location>
        <begin position="1178"/>
        <end position="1220"/>
    </location>
</feature>
<feature type="compositionally biased region" description="Low complexity" evidence="1">
    <location>
        <begin position="534"/>
        <end position="552"/>
    </location>
</feature>
<accession>A0A428PHD3</accession>
<feature type="compositionally biased region" description="Low complexity" evidence="1">
    <location>
        <begin position="138"/>
        <end position="149"/>
    </location>
</feature>
<feature type="region of interest" description="Disordered" evidence="1">
    <location>
        <begin position="680"/>
        <end position="709"/>
    </location>
</feature>
<feature type="compositionally biased region" description="Acidic residues" evidence="1">
    <location>
        <begin position="688"/>
        <end position="697"/>
    </location>
</feature>
<dbReference type="STRING" id="1325734.A0A428PHD3"/>
<keyword evidence="2" id="KW-0732">Signal</keyword>
<protein>
    <submittedName>
        <fullName evidence="3">Uncharacterized protein</fullName>
    </submittedName>
</protein>
<feature type="region of interest" description="Disordered" evidence="1">
    <location>
        <begin position="1370"/>
        <end position="1391"/>
    </location>
</feature>
<feature type="compositionally biased region" description="Polar residues" evidence="1">
    <location>
        <begin position="247"/>
        <end position="281"/>
    </location>
</feature>
<feature type="compositionally biased region" description="Low complexity" evidence="1">
    <location>
        <begin position="162"/>
        <end position="174"/>
    </location>
</feature>
<feature type="region of interest" description="Disordered" evidence="1">
    <location>
        <begin position="1156"/>
        <end position="1225"/>
    </location>
</feature>
<feature type="compositionally biased region" description="Polar residues" evidence="1">
    <location>
        <begin position="365"/>
        <end position="380"/>
    </location>
</feature>
<evidence type="ECO:0000256" key="2">
    <source>
        <dbReference type="SAM" id="SignalP"/>
    </source>
</evidence>
<feature type="chain" id="PRO_5019523563" evidence="2">
    <location>
        <begin position="20"/>
        <end position="1545"/>
    </location>
</feature>
<evidence type="ECO:0000256" key="1">
    <source>
        <dbReference type="SAM" id="MobiDB-lite"/>
    </source>
</evidence>
<feature type="compositionally biased region" description="Polar residues" evidence="1">
    <location>
        <begin position="403"/>
        <end position="414"/>
    </location>
</feature>
<evidence type="ECO:0000313" key="3">
    <source>
        <dbReference type="EMBL" id="RSL52469.1"/>
    </source>
</evidence>
<evidence type="ECO:0000313" key="4">
    <source>
        <dbReference type="Proteomes" id="UP000288168"/>
    </source>
</evidence>
<feature type="region of interest" description="Disordered" evidence="1">
    <location>
        <begin position="91"/>
        <end position="320"/>
    </location>
</feature>
<dbReference type="EMBL" id="NKCI01000135">
    <property type="protein sequence ID" value="RSL52469.1"/>
    <property type="molecule type" value="Genomic_DNA"/>
</dbReference>
<comment type="caution">
    <text evidence="3">The sequence shown here is derived from an EMBL/GenBank/DDBJ whole genome shotgun (WGS) entry which is preliminary data.</text>
</comment>
<dbReference type="OrthoDB" id="5084844at2759"/>
<name>A0A428PHD3_9HYPO</name>
<feature type="region of interest" description="Disordered" evidence="1">
    <location>
        <begin position="333"/>
        <end position="609"/>
    </location>
</feature>
<dbReference type="Proteomes" id="UP000288168">
    <property type="component" value="Unassembled WGS sequence"/>
</dbReference>
<gene>
    <name evidence="3" type="ORF">CEP54_010891</name>
</gene>
<proteinExistence type="predicted"/>
<feature type="compositionally biased region" description="Low complexity" evidence="1">
    <location>
        <begin position="439"/>
        <end position="452"/>
    </location>
</feature>
<feature type="signal peptide" evidence="2">
    <location>
        <begin position="1"/>
        <end position="19"/>
    </location>
</feature>